<evidence type="ECO:0008006" key="3">
    <source>
        <dbReference type="Google" id="ProtNLM"/>
    </source>
</evidence>
<dbReference type="KEGG" id="mend:L6E24_13220"/>
<name>A0A9E7PP37_9EURY</name>
<gene>
    <name evidence="1" type="ORF">L6E24_13220</name>
</gene>
<dbReference type="PANTHER" id="PTHR30595">
    <property type="entry name" value="GLPR-RELATED TRANSCRIPTIONAL REPRESSOR"/>
    <property type="match status" value="1"/>
</dbReference>
<organism evidence="1 2">
    <name type="scientific">Methanoplanus endosymbiosus</name>
    <dbReference type="NCBI Taxonomy" id="33865"/>
    <lineage>
        <taxon>Archaea</taxon>
        <taxon>Methanobacteriati</taxon>
        <taxon>Methanobacteriota</taxon>
        <taxon>Stenosarchaea group</taxon>
        <taxon>Methanomicrobia</taxon>
        <taxon>Methanomicrobiales</taxon>
        <taxon>Methanomicrobiaceae</taxon>
        <taxon>Methanoplanus</taxon>
    </lineage>
</organism>
<dbReference type="AlphaFoldDB" id="A0A9E7PP37"/>
<dbReference type="EMBL" id="CP096115">
    <property type="protein sequence ID" value="UUX92286.1"/>
    <property type="molecule type" value="Genomic_DNA"/>
</dbReference>
<dbReference type="GeneID" id="74308681"/>
<dbReference type="PANTHER" id="PTHR30595:SF6">
    <property type="entry name" value="SCHLAFEN ALBA-2 DOMAIN-CONTAINING PROTEIN"/>
    <property type="match status" value="1"/>
</dbReference>
<dbReference type="Gene3D" id="3.30.565.60">
    <property type="match status" value="1"/>
</dbReference>
<sequence length="77" mass="8993">MSVLQGRLDQIIEDTNQFIIKTINKSAQIIPGKMQREEHWEYPLIALREAVINAICHRDYQVSGNVQVRIFDSRLQI</sequence>
<dbReference type="InterPro" id="IPR038475">
    <property type="entry name" value="RecG_C_sf"/>
</dbReference>
<keyword evidence="2" id="KW-1185">Reference proteome</keyword>
<dbReference type="RefSeq" id="WP_257742435.1">
    <property type="nucleotide sequence ID" value="NZ_CP096115.1"/>
</dbReference>
<evidence type="ECO:0000313" key="1">
    <source>
        <dbReference type="EMBL" id="UUX92286.1"/>
    </source>
</evidence>
<reference evidence="1" key="1">
    <citation type="submission" date="2022-04" db="EMBL/GenBank/DDBJ databases">
        <title>Complete genome of Methanoplanus endosymbiosus DSM 3599.</title>
        <authorList>
            <person name="Chen S.-C."/>
            <person name="You Y.-T."/>
            <person name="Zhou Y.-Z."/>
            <person name="Lai M.-C."/>
        </authorList>
    </citation>
    <scope>NUCLEOTIDE SEQUENCE</scope>
    <source>
        <strain evidence="1">DSM 3599</strain>
    </source>
</reference>
<dbReference type="Proteomes" id="UP001060368">
    <property type="component" value="Chromosome"/>
</dbReference>
<evidence type="ECO:0000313" key="2">
    <source>
        <dbReference type="Proteomes" id="UP001060368"/>
    </source>
</evidence>
<proteinExistence type="predicted"/>
<protein>
    <recommendedName>
        <fullName evidence="3">ATP-dependent DNA helicase RecG C-terminal domain-containing protein</fullName>
    </recommendedName>
</protein>
<accession>A0A9E7PP37</accession>